<feature type="compositionally biased region" description="Basic and acidic residues" evidence="1">
    <location>
        <begin position="86"/>
        <end position="121"/>
    </location>
</feature>
<feature type="compositionally biased region" description="Polar residues" evidence="1">
    <location>
        <begin position="38"/>
        <end position="48"/>
    </location>
</feature>
<feature type="region of interest" description="Disordered" evidence="1">
    <location>
        <begin position="1"/>
        <end position="143"/>
    </location>
</feature>
<accession>A0A8W8I3R5</accession>
<dbReference type="Proteomes" id="UP000005408">
    <property type="component" value="Unassembled WGS sequence"/>
</dbReference>
<evidence type="ECO:0000313" key="3">
    <source>
        <dbReference type="Proteomes" id="UP000005408"/>
    </source>
</evidence>
<name>A0A8W8I3R5_MAGGI</name>
<dbReference type="AlphaFoldDB" id="A0A8W8I3R5"/>
<feature type="compositionally biased region" description="Basic and acidic residues" evidence="1">
    <location>
        <begin position="53"/>
        <end position="63"/>
    </location>
</feature>
<evidence type="ECO:0000313" key="2">
    <source>
        <dbReference type="EnsemblMetazoa" id="G12408.1:cds"/>
    </source>
</evidence>
<evidence type="ECO:0000256" key="1">
    <source>
        <dbReference type="SAM" id="MobiDB-lite"/>
    </source>
</evidence>
<organism evidence="2 3">
    <name type="scientific">Magallana gigas</name>
    <name type="common">Pacific oyster</name>
    <name type="synonym">Crassostrea gigas</name>
    <dbReference type="NCBI Taxonomy" id="29159"/>
    <lineage>
        <taxon>Eukaryota</taxon>
        <taxon>Metazoa</taxon>
        <taxon>Spiralia</taxon>
        <taxon>Lophotrochozoa</taxon>
        <taxon>Mollusca</taxon>
        <taxon>Bivalvia</taxon>
        <taxon>Autobranchia</taxon>
        <taxon>Pteriomorphia</taxon>
        <taxon>Ostreida</taxon>
        <taxon>Ostreoidea</taxon>
        <taxon>Ostreidae</taxon>
        <taxon>Magallana</taxon>
    </lineage>
</organism>
<reference evidence="2" key="1">
    <citation type="submission" date="2022-08" db="UniProtKB">
        <authorList>
            <consortium name="EnsemblMetazoa"/>
        </authorList>
    </citation>
    <scope>IDENTIFICATION</scope>
    <source>
        <strain evidence="2">05x7-T-G4-1.051#20</strain>
    </source>
</reference>
<feature type="compositionally biased region" description="Basic and acidic residues" evidence="1">
    <location>
        <begin position="12"/>
        <end position="36"/>
    </location>
</feature>
<proteinExistence type="predicted"/>
<protein>
    <submittedName>
        <fullName evidence="2">Uncharacterized protein</fullName>
    </submittedName>
</protein>
<sequence length="143" mass="16275">MEALGENDGNDNDDHCGKKPFETPRSEVCEDGERTNDIAMTQSNNDQTTPEEDQPKHMERRTESIGINGEKTVVGVSPSQSFQTGDIKDDQMHGAEERHQHGHVDETEERHQHVDGTEEQHQHRHVNSDVEQQNGQARPIRFQ</sequence>
<dbReference type="EnsemblMetazoa" id="G12408.1">
    <property type="protein sequence ID" value="G12408.1:cds"/>
    <property type="gene ID" value="G12408"/>
</dbReference>
<keyword evidence="3" id="KW-1185">Reference proteome</keyword>